<proteinExistence type="predicted"/>
<dbReference type="Proteomes" id="UP000326837">
    <property type="component" value="Chromosome"/>
</dbReference>
<evidence type="ECO:0000256" key="2">
    <source>
        <dbReference type="ARBA" id="ARBA00022692"/>
    </source>
</evidence>
<feature type="transmembrane region" description="Helical" evidence="5">
    <location>
        <begin position="364"/>
        <end position="383"/>
    </location>
</feature>
<sequence length="417" mass="43659">MTASSPIELTRAGRYAVLAAAFLGLAFDGVELGLMPVASLSVTKSLLGAEYTEADGGVWFARFTAALMLGAAIGGSLLGNLGDRIGRARAMGISILFYSTFAGLGALVRSCEEMLLLRFMIGLGVGGMWPNGVALAAECWPRASRPTVAGILGAGINIGILALSQIGRFWPITPDSWRWIFAMAAIPATLGVIVLTLLPESPKWLAMRGAAKQPAPPLRTLLQGELLPLTLVGILLASIPLVGAWAGGKWMLPWADSVAGSAAPGYKATTLQWWSLGATIGSFLGAPLAGWIGRRLSYFLISVGATALTWAMFRLTAPLEPSFLPIVFAQGLVATLFFGWLPLYLPELFPTHVRASGAGVSMNIGRFATAGGVLAAGSLFKWFGGDYAMLGGACALIYAAGMLVIWLAPATDERGLE</sequence>
<evidence type="ECO:0000256" key="1">
    <source>
        <dbReference type="ARBA" id="ARBA00004141"/>
    </source>
</evidence>
<evidence type="ECO:0000256" key="3">
    <source>
        <dbReference type="ARBA" id="ARBA00022989"/>
    </source>
</evidence>
<dbReference type="AlphaFoldDB" id="A0A5K7XJ20"/>
<feature type="transmembrane region" description="Helical" evidence="5">
    <location>
        <begin position="12"/>
        <end position="38"/>
    </location>
</feature>
<keyword evidence="3 5" id="KW-1133">Transmembrane helix</keyword>
<name>A0A5K7XJ20_9BACT</name>
<keyword evidence="4 5" id="KW-0472">Membrane</keyword>
<feature type="transmembrane region" description="Helical" evidence="5">
    <location>
        <begin position="90"/>
        <end position="109"/>
    </location>
</feature>
<dbReference type="EMBL" id="AP021861">
    <property type="protein sequence ID" value="BBO36077.1"/>
    <property type="molecule type" value="Genomic_DNA"/>
</dbReference>
<dbReference type="GO" id="GO:0046943">
    <property type="term" value="F:carboxylic acid transmembrane transporter activity"/>
    <property type="evidence" value="ECO:0007669"/>
    <property type="project" value="TreeGrafter"/>
</dbReference>
<evidence type="ECO:0000256" key="4">
    <source>
        <dbReference type="ARBA" id="ARBA00023136"/>
    </source>
</evidence>
<feature type="transmembrane region" description="Helical" evidence="5">
    <location>
        <begin position="148"/>
        <end position="167"/>
    </location>
</feature>
<evidence type="ECO:0000259" key="6">
    <source>
        <dbReference type="PROSITE" id="PS50850"/>
    </source>
</evidence>
<feature type="transmembrane region" description="Helical" evidence="5">
    <location>
        <begin position="389"/>
        <end position="408"/>
    </location>
</feature>
<dbReference type="Gene3D" id="1.20.1250.20">
    <property type="entry name" value="MFS general substrate transporter like domains"/>
    <property type="match status" value="2"/>
</dbReference>
<dbReference type="InterPro" id="IPR005828">
    <property type="entry name" value="MFS_sugar_transport-like"/>
</dbReference>
<feature type="transmembrane region" description="Helical" evidence="5">
    <location>
        <begin position="298"/>
        <end position="317"/>
    </location>
</feature>
<feature type="transmembrane region" description="Helical" evidence="5">
    <location>
        <begin position="271"/>
        <end position="291"/>
    </location>
</feature>
<feature type="domain" description="Major facilitator superfamily (MFS) profile" evidence="6">
    <location>
        <begin position="17"/>
        <end position="412"/>
    </location>
</feature>
<dbReference type="RefSeq" id="WP_152101318.1">
    <property type="nucleotide sequence ID" value="NZ_AP021861.1"/>
</dbReference>
<feature type="transmembrane region" description="Helical" evidence="5">
    <location>
        <begin position="226"/>
        <end position="246"/>
    </location>
</feature>
<dbReference type="Pfam" id="PF00083">
    <property type="entry name" value="Sugar_tr"/>
    <property type="match status" value="1"/>
</dbReference>
<dbReference type="InterPro" id="IPR020846">
    <property type="entry name" value="MFS_dom"/>
</dbReference>
<dbReference type="PANTHER" id="PTHR23508">
    <property type="entry name" value="CARBOXYLIC ACID TRANSPORTER PROTEIN HOMOLOG"/>
    <property type="match status" value="1"/>
</dbReference>
<dbReference type="SUPFAM" id="SSF103473">
    <property type="entry name" value="MFS general substrate transporter"/>
    <property type="match status" value="1"/>
</dbReference>
<feature type="transmembrane region" description="Helical" evidence="5">
    <location>
        <begin position="58"/>
        <end position="78"/>
    </location>
</feature>
<feature type="transmembrane region" description="Helical" evidence="5">
    <location>
        <begin position="179"/>
        <end position="198"/>
    </location>
</feature>
<protein>
    <submittedName>
        <fullName evidence="7">4-hydroxybenzoate transporter</fullName>
    </submittedName>
</protein>
<dbReference type="GO" id="GO:0005886">
    <property type="term" value="C:plasma membrane"/>
    <property type="evidence" value="ECO:0007669"/>
    <property type="project" value="TreeGrafter"/>
</dbReference>
<dbReference type="KEGG" id="lpav:PLANPX_5689"/>
<gene>
    <name evidence="7" type="ORF">PLANPX_5689</name>
</gene>
<feature type="transmembrane region" description="Helical" evidence="5">
    <location>
        <begin position="115"/>
        <end position="136"/>
    </location>
</feature>
<reference evidence="8" key="1">
    <citation type="submission" date="2019-10" db="EMBL/GenBank/DDBJ databases">
        <title>Lacipirellula parvula gen. nov., sp. nov., representing a lineage of planctomycetes widespread in freshwater anoxic habitats, and description of the family Lacipirellulaceae.</title>
        <authorList>
            <person name="Dedysh S.N."/>
            <person name="Kulichevskaya I.S."/>
            <person name="Beletsky A.V."/>
            <person name="Rakitin A.L."/>
            <person name="Mardanov A.V."/>
            <person name="Ivanova A.A."/>
            <person name="Saltykova V.X."/>
            <person name="Rijpstra W.I.C."/>
            <person name="Sinninghe Damste J.S."/>
            <person name="Ravin N.V."/>
        </authorList>
    </citation>
    <scope>NUCLEOTIDE SEQUENCE [LARGE SCALE GENOMIC DNA]</scope>
    <source>
        <strain evidence="8">PX69</strain>
    </source>
</reference>
<evidence type="ECO:0000313" key="7">
    <source>
        <dbReference type="EMBL" id="BBO36077.1"/>
    </source>
</evidence>
<dbReference type="PANTHER" id="PTHR23508:SF10">
    <property type="entry name" value="CARBOXYLIC ACID TRANSPORTER PROTEIN HOMOLOG"/>
    <property type="match status" value="1"/>
</dbReference>
<dbReference type="InterPro" id="IPR005829">
    <property type="entry name" value="Sugar_transporter_CS"/>
</dbReference>
<evidence type="ECO:0000313" key="8">
    <source>
        <dbReference type="Proteomes" id="UP000326837"/>
    </source>
</evidence>
<evidence type="ECO:0000256" key="5">
    <source>
        <dbReference type="SAM" id="Phobius"/>
    </source>
</evidence>
<dbReference type="InterPro" id="IPR036259">
    <property type="entry name" value="MFS_trans_sf"/>
</dbReference>
<dbReference type="PROSITE" id="PS50850">
    <property type="entry name" value="MFS"/>
    <property type="match status" value="1"/>
</dbReference>
<organism evidence="7 8">
    <name type="scientific">Lacipirellula parvula</name>
    <dbReference type="NCBI Taxonomy" id="2650471"/>
    <lineage>
        <taxon>Bacteria</taxon>
        <taxon>Pseudomonadati</taxon>
        <taxon>Planctomycetota</taxon>
        <taxon>Planctomycetia</taxon>
        <taxon>Pirellulales</taxon>
        <taxon>Lacipirellulaceae</taxon>
        <taxon>Lacipirellula</taxon>
    </lineage>
</organism>
<dbReference type="PROSITE" id="PS00217">
    <property type="entry name" value="SUGAR_TRANSPORT_2"/>
    <property type="match status" value="1"/>
</dbReference>
<feature type="transmembrane region" description="Helical" evidence="5">
    <location>
        <begin position="323"/>
        <end position="343"/>
    </location>
</feature>
<accession>A0A5K7XJ20</accession>
<comment type="subcellular location">
    <subcellularLocation>
        <location evidence="1">Membrane</location>
        <topology evidence="1">Multi-pass membrane protein</topology>
    </subcellularLocation>
</comment>
<keyword evidence="8" id="KW-1185">Reference proteome</keyword>
<keyword evidence="2 5" id="KW-0812">Transmembrane</keyword>